<proteinExistence type="predicted"/>
<gene>
    <name evidence="1" type="ORF">ABV298_27505</name>
</gene>
<dbReference type="GO" id="GO:0019441">
    <property type="term" value="P:L-tryptophan catabolic process to kynurenine"/>
    <property type="evidence" value="ECO:0007669"/>
    <property type="project" value="InterPro"/>
</dbReference>
<dbReference type="Pfam" id="PF08933">
    <property type="entry name" value="PrnB"/>
    <property type="match status" value="1"/>
</dbReference>
<dbReference type="RefSeq" id="WP_353719344.1">
    <property type="nucleotide sequence ID" value="NZ_CP159289.1"/>
</dbReference>
<sequence length="394" mass="44941">MTPSDCAAAKINLQIDENEFIASLDPLNADDLLPIIPQFNKNHNVNGLIELANQIMPSEADVRSWDYYEANAAVRDVGFLLGSLKRHRVEPCSVIPNLEMIMKMLSEKTFLPPRDTLLHYTVWNPCGTRRRTYTGTLDEQCLIESVAMAMSPLVKAIYLLVELHRIPIQSAAFKAVCDRINIHFQKVIEGIVFARRHVSLSYFSKELRFYFDPVMIGDREYLGPGAVEMPMFVFDHLLWSSNCMDEEYDTFKKTYVPYIHWEMREIYHRLENKPNLIDKGIDTIITRGIASDPVVCESMKGLYSIMQQLKSFRMPHKTVAEEAYSHVIAGKNKPVCPLKSDFHELRDNGSGGYSPGILSHILKLSNQKMERLNEYVRPNLKPGLCHALSGSASR</sequence>
<dbReference type="GO" id="GO:0020037">
    <property type="term" value="F:heme binding"/>
    <property type="evidence" value="ECO:0007669"/>
    <property type="project" value="InterPro"/>
</dbReference>
<protein>
    <submittedName>
        <fullName evidence="1">Monodechloroaminopyrrolnitrin synthase PrnB family protein</fullName>
    </submittedName>
</protein>
<dbReference type="Gene3D" id="1.20.58.480">
    <property type="match status" value="1"/>
</dbReference>
<accession>A0AAU8FIY9</accession>
<dbReference type="InterPro" id="IPR015029">
    <property type="entry name" value="PrnB"/>
</dbReference>
<organism evidence="1">
    <name type="scientific">Dyadobacter sp. 676</name>
    <dbReference type="NCBI Taxonomy" id="3088362"/>
    <lineage>
        <taxon>Bacteria</taxon>
        <taxon>Pseudomonadati</taxon>
        <taxon>Bacteroidota</taxon>
        <taxon>Cytophagia</taxon>
        <taxon>Cytophagales</taxon>
        <taxon>Spirosomataceae</taxon>
        <taxon>Dyadobacter</taxon>
    </lineage>
</organism>
<dbReference type="GO" id="GO:0046872">
    <property type="term" value="F:metal ion binding"/>
    <property type="evidence" value="ECO:0007669"/>
    <property type="project" value="InterPro"/>
</dbReference>
<dbReference type="InterPro" id="IPR037217">
    <property type="entry name" value="Trp/Indoleamine_2_3_dOase-like"/>
</dbReference>
<dbReference type="EMBL" id="CP159289">
    <property type="protein sequence ID" value="XCH24020.1"/>
    <property type="molecule type" value="Genomic_DNA"/>
</dbReference>
<name>A0AAU8FIY9_9BACT</name>
<reference evidence="1" key="1">
    <citation type="submission" date="2024-06" db="EMBL/GenBank/DDBJ databases">
        <title>Sequencing and assembly of the genome of Dyadobacter sp. strain 676, a symbiont of Cyamopsis tetragonoloba.</title>
        <authorList>
            <person name="Guro P."/>
            <person name="Sazanova A."/>
            <person name="Kuznetsova I."/>
            <person name="Belimov A."/>
            <person name="Safronova V."/>
        </authorList>
    </citation>
    <scope>NUCLEOTIDE SEQUENCE</scope>
    <source>
        <strain evidence="1">676</strain>
    </source>
</reference>
<dbReference type="Gene3D" id="1.20.58.1320">
    <property type="match status" value="1"/>
</dbReference>
<dbReference type="AlphaFoldDB" id="A0AAU8FIY9"/>
<evidence type="ECO:0000313" key="1">
    <source>
        <dbReference type="EMBL" id="XCH24020.1"/>
    </source>
</evidence>
<dbReference type="SUPFAM" id="SSF140959">
    <property type="entry name" value="Indolic compounds 2,3-dioxygenase-like"/>
    <property type="match status" value="1"/>
</dbReference>